<evidence type="ECO:0000256" key="3">
    <source>
        <dbReference type="SAM" id="MobiDB-lite"/>
    </source>
</evidence>
<dbReference type="Gene3D" id="3.40.50.300">
    <property type="entry name" value="P-loop containing nucleotide triphosphate hydrolases"/>
    <property type="match status" value="1"/>
</dbReference>
<proteinExistence type="predicted"/>
<dbReference type="SMART" id="SM00053">
    <property type="entry name" value="DYNc"/>
    <property type="match status" value="1"/>
</dbReference>
<evidence type="ECO:0000259" key="4">
    <source>
        <dbReference type="PROSITE" id="PS51388"/>
    </source>
</evidence>
<dbReference type="FunFam" id="3.40.50.300:FF:001425">
    <property type="entry name" value="Dynamin GTPase, putative"/>
    <property type="match status" value="1"/>
</dbReference>
<dbReference type="Pfam" id="PF00350">
    <property type="entry name" value="Dynamin_N"/>
    <property type="match status" value="1"/>
</dbReference>
<feature type="region of interest" description="Disordered" evidence="3">
    <location>
        <begin position="688"/>
        <end position="712"/>
    </location>
</feature>
<keyword evidence="1" id="KW-0547">Nucleotide-binding</keyword>
<evidence type="ECO:0000313" key="7">
    <source>
        <dbReference type="Proteomes" id="UP000654918"/>
    </source>
</evidence>
<dbReference type="GO" id="GO:0005874">
    <property type="term" value="C:microtubule"/>
    <property type="evidence" value="ECO:0007669"/>
    <property type="project" value="TreeGrafter"/>
</dbReference>
<name>A0A8H6KRY4_9PEZI</name>
<dbReference type="GO" id="GO:0048312">
    <property type="term" value="P:intracellular distribution of mitochondria"/>
    <property type="evidence" value="ECO:0007669"/>
    <property type="project" value="TreeGrafter"/>
</dbReference>
<dbReference type="Proteomes" id="UP000654918">
    <property type="component" value="Unassembled WGS sequence"/>
</dbReference>
<evidence type="ECO:0000259" key="5">
    <source>
        <dbReference type="PROSITE" id="PS51718"/>
    </source>
</evidence>
<dbReference type="InterPro" id="IPR022812">
    <property type="entry name" value="Dynamin"/>
</dbReference>
<dbReference type="GO" id="GO:0016020">
    <property type="term" value="C:membrane"/>
    <property type="evidence" value="ECO:0007669"/>
    <property type="project" value="TreeGrafter"/>
</dbReference>
<dbReference type="InterPro" id="IPR030381">
    <property type="entry name" value="G_DYNAMIN_dom"/>
</dbReference>
<dbReference type="Pfam" id="PF01031">
    <property type="entry name" value="Dynamin_M"/>
    <property type="match status" value="1"/>
</dbReference>
<dbReference type="Gene3D" id="1.20.120.1240">
    <property type="entry name" value="Dynamin, middle domain"/>
    <property type="match status" value="1"/>
</dbReference>
<keyword evidence="2" id="KW-0342">GTP-binding</keyword>
<dbReference type="InterPro" id="IPR020850">
    <property type="entry name" value="GED_dom"/>
</dbReference>
<dbReference type="GO" id="GO:0008017">
    <property type="term" value="F:microtubule binding"/>
    <property type="evidence" value="ECO:0007669"/>
    <property type="project" value="TreeGrafter"/>
</dbReference>
<feature type="compositionally biased region" description="Polar residues" evidence="3">
    <location>
        <begin position="693"/>
        <end position="712"/>
    </location>
</feature>
<evidence type="ECO:0000256" key="1">
    <source>
        <dbReference type="ARBA" id="ARBA00022741"/>
    </source>
</evidence>
<keyword evidence="7" id="KW-1185">Reference proteome</keyword>
<dbReference type="PRINTS" id="PR00195">
    <property type="entry name" value="DYNAMIN"/>
</dbReference>
<dbReference type="PROSITE" id="PS51718">
    <property type="entry name" value="G_DYNAMIN_2"/>
    <property type="match status" value="1"/>
</dbReference>
<comment type="caution">
    <text evidence="6">The sequence shown here is derived from an EMBL/GenBank/DDBJ whole genome shotgun (WGS) entry which is preliminary data.</text>
</comment>
<dbReference type="GO" id="GO:0003924">
    <property type="term" value="F:GTPase activity"/>
    <property type="evidence" value="ECO:0007669"/>
    <property type="project" value="InterPro"/>
</dbReference>
<dbReference type="GO" id="GO:0005525">
    <property type="term" value="F:GTP binding"/>
    <property type="evidence" value="ECO:0007669"/>
    <property type="project" value="InterPro"/>
</dbReference>
<sequence length="712" mass="79613">MAVTSPIRPTPPSMGLRSQRSTHRLNQIEKIRTNGIGDLVDLPQLVVCGDQSAGKSSVLEGITGIPFPRQEGLCTRFPTEIILRHSTAPLKTTATIRPHPSRPAGSSQALRDYRREMKEDLSDLPVAIEEVSKLMGIRGFTDSAEDSAFASDALRIEVTGPIGLQLSVVDLPGLISVANEEQSEADVEAVHAMVRGYLSSTRTIILAVVQAGNDIANQGIIKIAREYDPEGQRTVGIITKPDLINVGTETKLANIAKNKDSIKLKLGFFLLKNPSPAEIKAGGGAAKRHEREMNFFSTSAWKAQDLDMGRVGVENLRAYLQDLLDSHLEKELPKVRDEIRRVLTSTEDDLKAMGPERRSLGDIRSFMTNLSMRYYQLAQAALDGNYHSTDTQFFSRDSGTRLRAVVHKQNGRFAAEVRDRGHKRQIMNAEGRDLRSEVKSDDEESSPIMVTKEGMISWIHKTYVDTRGRELPGNYNHVLLAELFHEQASPWRDIAERHVSTVLSQVSKWVNQAISRLFREERLRRDVDAICQQKLEECRAKAFEELDKIATDEERHPITYNHYYTDNIQQARSDSQKVAFGSALSSTISGWSENLTNIKEEAGLQRFLDCLQPRICVDMDQQACEEALAGLNAYYKVAMKTFVDNICRQVVERHILAPLPEIFYPTTVSQFSDDELVRIGTEPEKEVARRQKLSASAQGLRSSLVDLQSTSG</sequence>
<protein>
    <submittedName>
        <fullName evidence="6">Dynamin</fullName>
    </submittedName>
</protein>
<dbReference type="PROSITE" id="PS51388">
    <property type="entry name" value="GED"/>
    <property type="match status" value="1"/>
</dbReference>
<dbReference type="AlphaFoldDB" id="A0A8H6KRY4"/>
<feature type="domain" description="Dynamin-type G" evidence="5">
    <location>
        <begin position="39"/>
        <end position="333"/>
    </location>
</feature>
<dbReference type="CDD" id="cd08771">
    <property type="entry name" value="DLP_1"/>
    <property type="match status" value="1"/>
</dbReference>
<dbReference type="GO" id="GO:0000266">
    <property type="term" value="P:mitochondrial fission"/>
    <property type="evidence" value="ECO:0007669"/>
    <property type="project" value="TreeGrafter"/>
</dbReference>
<dbReference type="InterPro" id="IPR045063">
    <property type="entry name" value="Dynamin_N"/>
</dbReference>
<evidence type="ECO:0000313" key="6">
    <source>
        <dbReference type="EMBL" id="KAF6836602.1"/>
    </source>
</evidence>
<dbReference type="PANTHER" id="PTHR11566:SF21">
    <property type="entry name" value="DYNAMIN RELATED PROTEIN 1, ISOFORM A"/>
    <property type="match status" value="1"/>
</dbReference>
<dbReference type="SUPFAM" id="SSF52540">
    <property type="entry name" value="P-loop containing nucleoside triphosphate hydrolases"/>
    <property type="match status" value="1"/>
</dbReference>
<dbReference type="InterPro" id="IPR000375">
    <property type="entry name" value="Dynamin_stalk"/>
</dbReference>
<feature type="region of interest" description="Disordered" evidence="3">
    <location>
        <begin position="1"/>
        <end position="21"/>
    </location>
</feature>
<dbReference type="GO" id="GO:0016559">
    <property type="term" value="P:peroxisome fission"/>
    <property type="evidence" value="ECO:0007669"/>
    <property type="project" value="TreeGrafter"/>
</dbReference>
<dbReference type="EMBL" id="WIGO01000031">
    <property type="protein sequence ID" value="KAF6836602.1"/>
    <property type="molecule type" value="Genomic_DNA"/>
</dbReference>
<dbReference type="GO" id="GO:0005739">
    <property type="term" value="C:mitochondrion"/>
    <property type="evidence" value="ECO:0007669"/>
    <property type="project" value="TreeGrafter"/>
</dbReference>
<evidence type="ECO:0000256" key="2">
    <source>
        <dbReference type="ARBA" id="ARBA00023134"/>
    </source>
</evidence>
<organism evidence="6 7">
    <name type="scientific">Colletotrichum plurivorum</name>
    <dbReference type="NCBI Taxonomy" id="2175906"/>
    <lineage>
        <taxon>Eukaryota</taxon>
        <taxon>Fungi</taxon>
        <taxon>Dikarya</taxon>
        <taxon>Ascomycota</taxon>
        <taxon>Pezizomycotina</taxon>
        <taxon>Sordariomycetes</taxon>
        <taxon>Hypocreomycetidae</taxon>
        <taxon>Glomerellales</taxon>
        <taxon>Glomerellaceae</taxon>
        <taxon>Colletotrichum</taxon>
        <taxon>Colletotrichum orchidearum species complex</taxon>
    </lineage>
</organism>
<dbReference type="InterPro" id="IPR001401">
    <property type="entry name" value="Dynamin_GTPase"/>
</dbReference>
<gene>
    <name evidence="6" type="ORF">CPLU01_03637</name>
</gene>
<feature type="domain" description="GED" evidence="4">
    <location>
        <begin position="624"/>
        <end position="712"/>
    </location>
</feature>
<dbReference type="PANTHER" id="PTHR11566">
    <property type="entry name" value="DYNAMIN"/>
    <property type="match status" value="1"/>
</dbReference>
<dbReference type="InterPro" id="IPR027417">
    <property type="entry name" value="P-loop_NTPase"/>
</dbReference>
<accession>A0A8H6KRY4</accession>
<reference evidence="6" key="1">
    <citation type="journal article" date="2020" name="Phytopathology">
        <title>Genome Sequence Resources of Colletotrichum truncatum, C. plurivorum, C. musicola, and C. sojae: Four Species Pathogenic to Soybean (Glycine max).</title>
        <authorList>
            <person name="Rogerio F."/>
            <person name="Boufleur T.R."/>
            <person name="Ciampi-Guillardi M."/>
            <person name="Sukno S.A."/>
            <person name="Thon M.R."/>
            <person name="Massola Junior N.S."/>
            <person name="Baroncelli R."/>
        </authorList>
    </citation>
    <scope>NUCLEOTIDE SEQUENCE</scope>
    <source>
        <strain evidence="6">LFN00145</strain>
    </source>
</reference>
<dbReference type="GO" id="GO:0006897">
    <property type="term" value="P:endocytosis"/>
    <property type="evidence" value="ECO:0007669"/>
    <property type="project" value="TreeGrafter"/>
</dbReference>